<name>A0A177AS34_9BILA</name>
<feature type="domain" description="Dynein attachment factor N-terminal" evidence="1">
    <location>
        <begin position="8"/>
        <end position="73"/>
    </location>
</feature>
<dbReference type="InterPro" id="IPR031733">
    <property type="entry name" value="Dynein_attach_N"/>
</dbReference>
<dbReference type="AlphaFoldDB" id="A0A177AS34"/>
<evidence type="ECO:0000313" key="2">
    <source>
        <dbReference type="EMBL" id="OAF64201.1"/>
    </source>
</evidence>
<sequence length="78" mass="9234">MSNYETDINLDKLELEYNNDVKKDQTYWRENDAKFAAVHQKVENYEEFCDIVKASKLKPIDKNDITSKATTSWKKTKN</sequence>
<gene>
    <name evidence="2" type="ORF">A3Q56_08095</name>
</gene>
<dbReference type="Proteomes" id="UP000078046">
    <property type="component" value="Unassembled WGS sequence"/>
</dbReference>
<comment type="caution">
    <text evidence="2">The sequence shown here is derived from an EMBL/GenBank/DDBJ whole genome shotgun (WGS) entry which is preliminary data.</text>
</comment>
<dbReference type="PANTHER" id="PTHR28572">
    <property type="entry name" value="COILED-COIL DOMAIN-CONTAINING PROTEIN 103"/>
    <property type="match status" value="1"/>
</dbReference>
<evidence type="ECO:0000259" key="1">
    <source>
        <dbReference type="Pfam" id="PF15867"/>
    </source>
</evidence>
<dbReference type="OrthoDB" id="447931at2759"/>
<proteinExistence type="predicted"/>
<accession>A0A177AS34</accession>
<evidence type="ECO:0000313" key="3">
    <source>
        <dbReference type="Proteomes" id="UP000078046"/>
    </source>
</evidence>
<dbReference type="InterPro" id="IPR042422">
    <property type="entry name" value="CC103"/>
</dbReference>
<dbReference type="EMBL" id="LWCA01002028">
    <property type="protein sequence ID" value="OAF64201.1"/>
    <property type="molecule type" value="Genomic_DNA"/>
</dbReference>
<protein>
    <recommendedName>
        <fullName evidence="1">Dynein attachment factor N-terminal domain-containing protein</fullName>
    </recommendedName>
</protein>
<reference evidence="2 3" key="1">
    <citation type="submission" date="2016-04" db="EMBL/GenBank/DDBJ databases">
        <title>The genome of Intoshia linei affirms orthonectids as highly simplified spiralians.</title>
        <authorList>
            <person name="Mikhailov K.V."/>
            <person name="Slusarev G.S."/>
            <person name="Nikitin M.A."/>
            <person name="Logacheva M.D."/>
            <person name="Penin A."/>
            <person name="Aleoshin V."/>
            <person name="Panchin Y.V."/>
        </authorList>
    </citation>
    <scope>NUCLEOTIDE SEQUENCE [LARGE SCALE GENOMIC DNA]</scope>
    <source>
        <strain evidence="2">Intl2013</strain>
        <tissue evidence="2">Whole animal</tissue>
    </source>
</reference>
<dbReference type="GO" id="GO:0036159">
    <property type="term" value="P:inner dynein arm assembly"/>
    <property type="evidence" value="ECO:0007669"/>
    <property type="project" value="TreeGrafter"/>
</dbReference>
<keyword evidence="3" id="KW-1185">Reference proteome</keyword>
<dbReference type="PANTHER" id="PTHR28572:SF1">
    <property type="entry name" value="COILED-COIL DOMAIN-CONTAINING PROTEIN 103"/>
    <property type="match status" value="1"/>
</dbReference>
<dbReference type="GO" id="GO:0036157">
    <property type="term" value="C:outer dynein arm"/>
    <property type="evidence" value="ECO:0007669"/>
    <property type="project" value="InterPro"/>
</dbReference>
<organism evidence="2 3">
    <name type="scientific">Intoshia linei</name>
    <dbReference type="NCBI Taxonomy" id="1819745"/>
    <lineage>
        <taxon>Eukaryota</taxon>
        <taxon>Metazoa</taxon>
        <taxon>Spiralia</taxon>
        <taxon>Lophotrochozoa</taxon>
        <taxon>Mesozoa</taxon>
        <taxon>Orthonectida</taxon>
        <taxon>Rhopaluridae</taxon>
        <taxon>Intoshia</taxon>
    </lineage>
</organism>
<dbReference type="GO" id="GO:0005576">
    <property type="term" value="C:extracellular region"/>
    <property type="evidence" value="ECO:0007669"/>
    <property type="project" value="GOC"/>
</dbReference>
<dbReference type="GO" id="GO:0007368">
    <property type="term" value="P:determination of left/right symmetry"/>
    <property type="evidence" value="ECO:0007669"/>
    <property type="project" value="TreeGrafter"/>
</dbReference>
<dbReference type="Pfam" id="PF15867">
    <property type="entry name" value="Dynein_attach_N"/>
    <property type="match status" value="1"/>
</dbReference>
<dbReference type="GO" id="GO:0003351">
    <property type="term" value="P:epithelial cilium movement involved in extracellular fluid movement"/>
    <property type="evidence" value="ECO:0007669"/>
    <property type="project" value="TreeGrafter"/>
</dbReference>